<dbReference type="Proteomes" id="UP001500631">
    <property type="component" value="Unassembled WGS sequence"/>
</dbReference>
<accession>A0ABP9MNL5</accession>
<gene>
    <name evidence="1" type="ORF">GCM10023338_08140</name>
</gene>
<sequence>MKRLPMTKPAIKTKYSDLVGQIEIDWEGRIASLAALCREHKIDMDKYYLIGFGFMSFESDYVTCKAVLIDGTKYGTTFKEVEENVAQLHSVDAIQKILRINYAELEKYIKHINALLFTDIGVMIGEVNIIDSLEDQTFDDDLPQYSL</sequence>
<reference evidence="2" key="1">
    <citation type="journal article" date="2019" name="Int. J. Syst. Evol. Microbiol.">
        <title>The Global Catalogue of Microorganisms (GCM) 10K type strain sequencing project: providing services to taxonomists for standard genome sequencing and annotation.</title>
        <authorList>
            <consortium name="The Broad Institute Genomics Platform"/>
            <consortium name="The Broad Institute Genome Sequencing Center for Infectious Disease"/>
            <person name="Wu L."/>
            <person name="Ma J."/>
        </authorList>
    </citation>
    <scope>NUCLEOTIDE SEQUENCE [LARGE SCALE GENOMIC DNA]</scope>
    <source>
        <strain evidence="2">JCM 18424</strain>
    </source>
</reference>
<evidence type="ECO:0000313" key="1">
    <source>
        <dbReference type="EMBL" id="GAA5097047.1"/>
    </source>
</evidence>
<evidence type="ECO:0000313" key="2">
    <source>
        <dbReference type="Proteomes" id="UP001500631"/>
    </source>
</evidence>
<proteinExistence type="predicted"/>
<organism evidence="1 2">
    <name type="scientific">Wohlfahrtiimonas larvae</name>
    <dbReference type="NCBI Taxonomy" id="1157986"/>
    <lineage>
        <taxon>Bacteria</taxon>
        <taxon>Pseudomonadati</taxon>
        <taxon>Pseudomonadota</taxon>
        <taxon>Gammaproteobacteria</taxon>
        <taxon>Cardiobacteriales</taxon>
        <taxon>Ignatzschineriaceae</taxon>
        <taxon>Wohlfahrtiimonas</taxon>
    </lineage>
</organism>
<keyword evidence="2" id="KW-1185">Reference proteome</keyword>
<comment type="caution">
    <text evidence="1">The sequence shown here is derived from an EMBL/GenBank/DDBJ whole genome shotgun (WGS) entry which is preliminary data.</text>
</comment>
<protein>
    <submittedName>
        <fullName evidence="1">Uncharacterized protein</fullName>
    </submittedName>
</protein>
<dbReference type="EMBL" id="BAABKE010000002">
    <property type="protein sequence ID" value="GAA5097047.1"/>
    <property type="molecule type" value="Genomic_DNA"/>
</dbReference>
<name>A0ABP9MNL5_9GAMM</name>
<dbReference type="RefSeq" id="WP_077924917.1">
    <property type="nucleotide sequence ID" value="NZ_BAABKE010000002.1"/>
</dbReference>